<evidence type="ECO:0000313" key="4">
    <source>
        <dbReference type="EMBL" id="MBZ5738269.1"/>
    </source>
</evidence>
<feature type="transmembrane region" description="Helical" evidence="2">
    <location>
        <begin position="428"/>
        <end position="449"/>
    </location>
</feature>
<organism evidence="4 5">
    <name type="scientific">Nocardioides mangrovi</name>
    <dbReference type="NCBI Taxonomy" id="2874580"/>
    <lineage>
        <taxon>Bacteria</taxon>
        <taxon>Bacillati</taxon>
        <taxon>Actinomycetota</taxon>
        <taxon>Actinomycetes</taxon>
        <taxon>Propionibacteriales</taxon>
        <taxon>Nocardioidaceae</taxon>
        <taxon>Nocardioides</taxon>
    </lineage>
</organism>
<evidence type="ECO:0000256" key="2">
    <source>
        <dbReference type="SAM" id="Phobius"/>
    </source>
</evidence>
<evidence type="ECO:0008006" key="6">
    <source>
        <dbReference type="Google" id="ProtNLM"/>
    </source>
</evidence>
<evidence type="ECO:0000313" key="5">
    <source>
        <dbReference type="Proteomes" id="UP000780875"/>
    </source>
</evidence>
<feature type="compositionally biased region" description="Gly residues" evidence="1">
    <location>
        <begin position="394"/>
        <end position="414"/>
    </location>
</feature>
<keyword evidence="5" id="KW-1185">Reference proteome</keyword>
<proteinExistence type="predicted"/>
<comment type="caution">
    <text evidence="4">The sequence shown here is derived from an EMBL/GenBank/DDBJ whole genome shotgun (WGS) entry which is preliminary data.</text>
</comment>
<sequence>MASTSRIIAGALLAFLTLIASLAVLPEPASAARGQRDQKVTICHRTNSRTNPYDQIAIATSAAVAGHSAHTGPIFGPDVDHWGDIIPPIRPGLPRGRNWTAEGQGLLANGCESEPDVGPLPSAAIGDAGCTGTTPAVTVTVHNDADATQPATFTIRVDGVDVQTLGPLAPGESDSVTLTAAGEDATATIEVLSGGEVIAARVVTVDCEPGPPAVDIEASSGCDGASAVGDLQVTNNGAAPVTVTLLVDGSQVGQDVVVAPGATETRSITLPDVEDRTITVSLELDGAEVASYTVTPDCVAPVPEPSARVAGTVCPPPLATVVLANTGDPDSAVVYTIRVDDKPVQRSAPLYGGDTTTIVVDLSAYEDQTVHVVAGYNTTVVVDQTVTVDCQPDSGGGGDGGDGGGGGSQGGQSTGTGALPVVGSPVPAGVVALGVLLLVAGGALTLLGLRSGRASRP</sequence>
<reference evidence="4 5" key="1">
    <citation type="submission" date="2021-09" db="EMBL/GenBank/DDBJ databases">
        <title>Whole genome sequence of Nocardioides sp. GBK3QG-3.</title>
        <authorList>
            <person name="Tuo L."/>
        </authorList>
    </citation>
    <scope>NUCLEOTIDE SEQUENCE [LARGE SCALE GENOMIC DNA]</scope>
    <source>
        <strain evidence="4 5">GBK3QG-3</strain>
    </source>
</reference>
<evidence type="ECO:0000256" key="1">
    <source>
        <dbReference type="SAM" id="MobiDB-lite"/>
    </source>
</evidence>
<dbReference type="RefSeq" id="WP_224122643.1">
    <property type="nucleotide sequence ID" value="NZ_JAIQZJ010000004.1"/>
</dbReference>
<feature type="signal peptide" evidence="3">
    <location>
        <begin position="1"/>
        <end position="31"/>
    </location>
</feature>
<keyword evidence="2" id="KW-1133">Transmembrane helix</keyword>
<name>A0ABS7UBR2_9ACTN</name>
<keyword evidence="2" id="KW-0472">Membrane</keyword>
<feature type="region of interest" description="Disordered" evidence="1">
    <location>
        <begin position="390"/>
        <end position="419"/>
    </location>
</feature>
<protein>
    <recommendedName>
        <fullName evidence="6">CARDB domain-containing protein</fullName>
    </recommendedName>
</protein>
<feature type="chain" id="PRO_5046583306" description="CARDB domain-containing protein" evidence="3">
    <location>
        <begin position="32"/>
        <end position="457"/>
    </location>
</feature>
<dbReference type="EMBL" id="JAIQZJ010000004">
    <property type="protein sequence ID" value="MBZ5738269.1"/>
    <property type="molecule type" value="Genomic_DNA"/>
</dbReference>
<accession>A0ABS7UBR2</accession>
<keyword evidence="2" id="KW-0812">Transmembrane</keyword>
<evidence type="ECO:0000256" key="3">
    <source>
        <dbReference type="SAM" id="SignalP"/>
    </source>
</evidence>
<keyword evidence="3" id="KW-0732">Signal</keyword>
<dbReference type="Proteomes" id="UP000780875">
    <property type="component" value="Unassembled WGS sequence"/>
</dbReference>
<gene>
    <name evidence="4" type="ORF">K8U61_08860</name>
</gene>